<dbReference type="Proteomes" id="UP000267223">
    <property type="component" value="Unassembled WGS sequence"/>
</dbReference>
<protein>
    <recommendedName>
        <fullName evidence="4">Tetratricopeptide repeat protein</fullName>
    </recommendedName>
</protein>
<name>A0A3M9NST9_9BACT</name>
<feature type="compositionally biased region" description="Polar residues" evidence="1">
    <location>
        <begin position="569"/>
        <end position="585"/>
    </location>
</feature>
<dbReference type="InterPro" id="IPR019734">
    <property type="entry name" value="TPR_rpt"/>
</dbReference>
<dbReference type="InterPro" id="IPR011990">
    <property type="entry name" value="TPR-like_helical_dom_sf"/>
</dbReference>
<accession>A0A3M9NST9</accession>
<keyword evidence="3" id="KW-1185">Reference proteome</keyword>
<evidence type="ECO:0000313" key="2">
    <source>
        <dbReference type="EMBL" id="RNI40297.1"/>
    </source>
</evidence>
<dbReference type="EMBL" id="RJJR01000001">
    <property type="protein sequence ID" value="RNI40297.1"/>
    <property type="molecule type" value="Genomic_DNA"/>
</dbReference>
<organism evidence="2 3">
    <name type="scientific">Hanamia caeni</name>
    <dbReference type="NCBI Taxonomy" id="2294116"/>
    <lineage>
        <taxon>Bacteria</taxon>
        <taxon>Pseudomonadati</taxon>
        <taxon>Bacteroidota</taxon>
        <taxon>Chitinophagia</taxon>
        <taxon>Chitinophagales</taxon>
        <taxon>Chitinophagaceae</taxon>
        <taxon>Hanamia</taxon>
    </lineage>
</organism>
<comment type="caution">
    <text evidence="2">The sequence shown here is derived from an EMBL/GenBank/DDBJ whole genome shotgun (WGS) entry which is preliminary data.</text>
</comment>
<evidence type="ECO:0008006" key="4">
    <source>
        <dbReference type="Google" id="ProtNLM"/>
    </source>
</evidence>
<feature type="region of interest" description="Disordered" evidence="1">
    <location>
        <begin position="184"/>
        <end position="209"/>
    </location>
</feature>
<dbReference type="AlphaFoldDB" id="A0A3M9NST9"/>
<dbReference type="Gene3D" id="1.25.40.10">
    <property type="entry name" value="Tetratricopeptide repeat domain"/>
    <property type="match status" value="3"/>
</dbReference>
<proteinExistence type="predicted"/>
<evidence type="ECO:0000256" key="1">
    <source>
        <dbReference type="SAM" id="MobiDB-lite"/>
    </source>
</evidence>
<reference evidence="2 3" key="1">
    <citation type="submission" date="2018-11" db="EMBL/GenBank/DDBJ databases">
        <title>Draft genome sequence of Ferruginibacter sp. BO-59.</title>
        <authorList>
            <person name="Im W.T."/>
        </authorList>
    </citation>
    <scope>NUCLEOTIDE SEQUENCE [LARGE SCALE GENOMIC DNA]</scope>
    <source>
        <strain evidence="2 3">BO-59</strain>
    </source>
</reference>
<dbReference type="SUPFAM" id="SSF48452">
    <property type="entry name" value="TPR-like"/>
    <property type="match status" value="2"/>
</dbReference>
<gene>
    <name evidence="2" type="ORF">EFY79_03075</name>
</gene>
<feature type="compositionally biased region" description="Polar residues" evidence="1">
    <location>
        <begin position="194"/>
        <end position="209"/>
    </location>
</feature>
<feature type="region of interest" description="Disordered" evidence="1">
    <location>
        <begin position="568"/>
        <end position="587"/>
    </location>
</feature>
<evidence type="ECO:0000313" key="3">
    <source>
        <dbReference type="Proteomes" id="UP000267223"/>
    </source>
</evidence>
<dbReference type="SMART" id="SM00028">
    <property type="entry name" value="TPR"/>
    <property type="match status" value="3"/>
</dbReference>
<sequence>MLFFISNKFKLLMKIRITKLLPILLIFIFLNPDAHAQLGKITFDLQKDKPQKFKDKPLRSERPQDKKLGLGGRFIQNTTSHYNYFFNANNKINSAIELGRLATKDDYSQLIPYYSYSLENTASQKVLLDSVILEATAGILLHDLRTNWVDNFYLLIGEAYYLRKDFDSAAMTFQFINFNLHPKKKKDDDDQVIVGSNQNSGNSALSVSSPEDRNLVDKIFSRPPSRNDALVWQIRTLTDKGDYPEAAGIINTLRNDPQFPERLQSYFQEVQGYWFFKQKMYDSAIGYLKNSLPNSLDLQDQARREYLLGQLYEMNDKQDTASEYYSLAIHHTTDPLMDIYANLNQAKMLKSKDPAEIESGIDRLVRMARKDKFEPYRDIIYYSAAQLAMLKPDTSAALSFYKTSTLFNQENISLKNKAFLNLAEINYQLRNYKQSYNFYDSLQAGDTTLENFADIEARKNALAHVVRSLNIIDREDSLQLIAAMPAAERDNFLKKLSKRLMKERGLKEDMNEYNPSGAFITNRNMSQNFYGNNTQKGDWYFYNNSIKAQGLTEFKRIWGKRQNVDNWRRSSSSQGATIAGRQQNEGAAYEDPLTAAASGGKEEVIAEPEQVDVSVEGLRANLPLTTPALDTSNVKVARALFQVGKDYQMLLEDYYAAIEAYEHSLKRFPDSLYGGELYLNLSYCYRKIGNNELADHYKNLLIKNYADSKYAMRVLHPEMFNPTKNDTAAQNRYDRIYNLFIEGKFDEAIKEKAAADSLYGQSYWNPQLLYIQSVYYIQKKDDSTATKVLKQIIANYPGTAMEEKAKTMVDVLSRRDSIEKYLTNLEIVRAKEDSQVVVFDDSKPVNKLASPVITTEKPQVQNEKVAAAHVELNPDKKLAPPVKKSGFIFDPLEPQNVIMILTKVDPVYSSEARNAFNRMNSQSYSTNKIEILKDTLDSERTILVFSQFVDAQEAMKYMDKLKQAAPSQISWLPAQKYKFYIISDSNLQFLKENKNLQNYIDLLDNKYPGKF</sequence>